<keyword evidence="2" id="KW-0812">Transmembrane</keyword>
<protein>
    <submittedName>
        <fullName evidence="3">Uncharacterized protein</fullName>
    </submittedName>
</protein>
<keyword evidence="4" id="KW-1185">Reference proteome</keyword>
<dbReference type="OrthoDB" id="1007252at2"/>
<feature type="transmembrane region" description="Helical" evidence="2">
    <location>
        <begin position="6"/>
        <end position="22"/>
    </location>
</feature>
<sequence length="104" mass="11762">MDTWITYVIAPIAVALVSWILGKNSRRIDETSKIVTLLQDEIGRLTVKVEKLETKLETKDEALERKSVIIQEAFRCRTPSAKCPVLIRQAEMNHYAVVPEPPSA</sequence>
<keyword evidence="2" id="KW-1133">Transmembrane helix</keyword>
<gene>
    <name evidence="3" type="ORF">NCTC11190_00909</name>
</gene>
<name>A0A379MSF8_9BACT</name>
<evidence type="ECO:0000256" key="1">
    <source>
        <dbReference type="SAM" id="Coils"/>
    </source>
</evidence>
<reference evidence="3 4" key="1">
    <citation type="submission" date="2018-06" db="EMBL/GenBank/DDBJ databases">
        <authorList>
            <consortium name="Pathogen Informatics"/>
            <person name="Doyle S."/>
        </authorList>
    </citation>
    <scope>NUCLEOTIDE SEQUENCE [LARGE SCALE GENOMIC DNA]</scope>
    <source>
        <strain evidence="3 4">NCTC11190</strain>
    </source>
</reference>
<dbReference type="RefSeq" id="WP_051214280.1">
    <property type="nucleotide sequence ID" value="NZ_DBEWVC010000083.1"/>
</dbReference>
<accession>A0A379MSF8</accession>
<dbReference type="EMBL" id="UGVL01000001">
    <property type="protein sequence ID" value="SUE33699.1"/>
    <property type="molecule type" value="Genomic_DNA"/>
</dbReference>
<evidence type="ECO:0000256" key="2">
    <source>
        <dbReference type="SAM" id="Phobius"/>
    </source>
</evidence>
<dbReference type="Proteomes" id="UP000255233">
    <property type="component" value="Unassembled WGS sequence"/>
</dbReference>
<keyword evidence="2" id="KW-0472">Membrane</keyword>
<proteinExistence type="predicted"/>
<keyword evidence="1" id="KW-0175">Coiled coil</keyword>
<evidence type="ECO:0000313" key="4">
    <source>
        <dbReference type="Proteomes" id="UP000255233"/>
    </source>
</evidence>
<feature type="coiled-coil region" evidence="1">
    <location>
        <begin position="35"/>
        <end position="62"/>
    </location>
</feature>
<evidence type="ECO:0000313" key="3">
    <source>
        <dbReference type="EMBL" id="SUE33699.1"/>
    </source>
</evidence>
<organism evidence="3 4">
    <name type="scientific">Rikenella microfusus</name>
    <dbReference type="NCBI Taxonomy" id="28139"/>
    <lineage>
        <taxon>Bacteria</taxon>
        <taxon>Pseudomonadati</taxon>
        <taxon>Bacteroidota</taxon>
        <taxon>Bacteroidia</taxon>
        <taxon>Bacteroidales</taxon>
        <taxon>Rikenellaceae</taxon>
        <taxon>Rikenella</taxon>
    </lineage>
</organism>
<dbReference type="AlphaFoldDB" id="A0A379MSF8"/>